<dbReference type="EnsemblMetazoa" id="CJA43350.1">
    <property type="protein sequence ID" value="CJA43350.1"/>
    <property type="gene ID" value="WBGene00219198"/>
</dbReference>
<evidence type="ECO:0000313" key="1">
    <source>
        <dbReference type="EnsemblMetazoa" id="CJA43350.1"/>
    </source>
</evidence>
<reference evidence="2" key="1">
    <citation type="submission" date="2010-08" db="EMBL/GenBank/DDBJ databases">
        <authorList>
            <consortium name="Caenorhabditis japonica Sequencing Consortium"/>
            <person name="Wilson R.K."/>
        </authorList>
    </citation>
    <scope>NUCLEOTIDE SEQUENCE [LARGE SCALE GENOMIC DNA]</scope>
    <source>
        <strain evidence="2">DF5081</strain>
    </source>
</reference>
<name>A0A8R1IVR9_CAEJA</name>
<dbReference type="Proteomes" id="UP000005237">
    <property type="component" value="Unassembled WGS sequence"/>
</dbReference>
<keyword evidence="2" id="KW-1185">Reference proteome</keyword>
<proteinExistence type="predicted"/>
<organism evidence="1 2">
    <name type="scientific">Caenorhabditis japonica</name>
    <dbReference type="NCBI Taxonomy" id="281687"/>
    <lineage>
        <taxon>Eukaryota</taxon>
        <taxon>Metazoa</taxon>
        <taxon>Ecdysozoa</taxon>
        <taxon>Nematoda</taxon>
        <taxon>Chromadorea</taxon>
        <taxon>Rhabditida</taxon>
        <taxon>Rhabditina</taxon>
        <taxon>Rhabditomorpha</taxon>
        <taxon>Rhabditoidea</taxon>
        <taxon>Rhabditidae</taxon>
        <taxon>Peloderinae</taxon>
        <taxon>Caenorhabditis</taxon>
    </lineage>
</organism>
<accession>A0A8R1IVR9</accession>
<sequence length="70" mass="8382">MTFHQEGCKSAPTEVKSSRYTMPFSASDIFAISRTYLVHDFVRLFHSRHRNMFSKQAARQHRPLLRRRKE</sequence>
<protein>
    <submittedName>
        <fullName evidence="1">Uncharacterized protein</fullName>
    </submittedName>
</protein>
<reference evidence="1" key="2">
    <citation type="submission" date="2022-06" db="UniProtKB">
        <authorList>
            <consortium name="EnsemblMetazoa"/>
        </authorList>
    </citation>
    <scope>IDENTIFICATION</scope>
    <source>
        <strain evidence="1">DF5081</strain>
    </source>
</reference>
<dbReference type="AlphaFoldDB" id="A0A8R1IVR9"/>
<evidence type="ECO:0000313" key="2">
    <source>
        <dbReference type="Proteomes" id="UP000005237"/>
    </source>
</evidence>